<dbReference type="GO" id="GO:0004622">
    <property type="term" value="F:phosphatidylcholine lysophospholipase activity"/>
    <property type="evidence" value="ECO:0007669"/>
    <property type="project" value="UniProtKB-EC"/>
</dbReference>
<dbReference type="EC" id="3.1.2.-" evidence="4"/>
<dbReference type="InterPro" id="IPR051532">
    <property type="entry name" value="Ester_Hydrolysis_Enzymes"/>
</dbReference>
<gene>
    <name evidence="3" type="ORF">GCM10007884_18430</name>
    <name evidence="4" type="ORF">GGR33_002434</name>
</gene>
<evidence type="ECO:0000313" key="6">
    <source>
        <dbReference type="Proteomes" id="UP001156881"/>
    </source>
</evidence>
<feature type="domain" description="SGNH hydrolase-type esterase" evidence="2">
    <location>
        <begin position="34"/>
        <end position="161"/>
    </location>
</feature>
<evidence type="ECO:0000256" key="1">
    <source>
        <dbReference type="SAM" id="SignalP"/>
    </source>
</evidence>
<reference evidence="3" key="4">
    <citation type="submission" date="2023-01" db="EMBL/GenBank/DDBJ databases">
        <title>Draft genome sequence of Methylobacterium brachythecii strain NBRC 107710.</title>
        <authorList>
            <person name="Sun Q."/>
            <person name="Mori K."/>
        </authorList>
    </citation>
    <scope>NUCLEOTIDE SEQUENCE</scope>
    <source>
        <strain evidence="3">NBRC 107710</strain>
    </source>
</reference>
<keyword evidence="1" id="KW-0732">Signal</keyword>
<sequence length="186" mass="19834">MNRVGTILRACLSALALTGATVPAARAAALTVVAVGASNTSGWGVGEAAAYPARLEALLRERGLDLRVINAGRPFDTTSGMLGRLDAVVPEGTRLVVLQPGANDLRFFGTRERRTANIAAMVARLTERGIASIVYDPVFPRESYQWDGIHITREGHARIAEELVPQVVAALKPSTEAAKQRKAPPR</sequence>
<keyword evidence="6" id="KW-1185">Reference proteome</keyword>
<reference evidence="6" key="2">
    <citation type="journal article" date="2019" name="Int. J. Syst. Evol. Microbiol.">
        <title>The Global Catalogue of Microorganisms (GCM) 10K type strain sequencing project: providing services to taxonomists for standard genome sequencing and annotation.</title>
        <authorList>
            <consortium name="The Broad Institute Genomics Platform"/>
            <consortium name="The Broad Institute Genome Sequencing Center for Infectious Disease"/>
            <person name="Wu L."/>
            <person name="Ma J."/>
        </authorList>
    </citation>
    <scope>NUCLEOTIDE SEQUENCE [LARGE SCALE GENOMIC DNA]</scope>
    <source>
        <strain evidence="6">NBRC 107710</strain>
    </source>
</reference>
<evidence type="ECO:0000313" key="3">
    <source>
        <dbReference type="EMBL" id="GLS43858.1"/>
    </source>
</evidence>
<dbReference type="PANTHER" id="PTHR30383">
    <property type="entry name" value="THIOESTERASE 1/PROTEASE 1/LYSOPHOSPHOLIPASE L1"/>
    <property type="match status" value="1"/>
</dbReference>
<keyword evidence="4" id="KW-0378">Hydrolase</keyword>
<dbReference type="RefSeq" id="WP_284211239.1">
    <property type="nucleotide sequence ID" value="NZ_BSPG01000007.1"/>
</dbReference>
<comment type="caution">
    <text evidence="4">The sequence shown here is derived from an EMBL/GenBank/DDBJ whole genome shotgun (WGS) entry which is preliminary data.</text>
</comment>
<dbReference type="EMBL" id="BSPG01000007">
    <property type="protein sequence ID" value="GLS43858.1"/>
    <property type="molecule type" value="Genomic_DNA"/>
</dbReference>
<feature type="chain" id="PRO_5030880243" evidence="1">
    <location>
        <begin position="28"/>
        <end position="186"/>
    </location>
</feature>
<dbReference type="InterPro" id="IPR013830">
    <property type="entry name" value="SGNH_hydro"/>
</dbReference>
<dbReference type="PANTHER" id="PTHR30383:SF5">
    <property type="entry name" value="SGNH HYDROLASE-TYPE ESTERASE DOMAIN-CONTAINING PROTEIN"/>
    <property type="match status" value="1"/>
</dbReference>
<evidence type="ECO:0000313" key="5">
    <source>
        <dbReference type="Proteomes" id="UP000517759"/>
    </source>
</evidence>
<protein>
    <submittedName>
        <fullName evidence="4">Acyl-CoA thioesterase-1</fullName>
        <ecNumber evidence="4">3.1.1.5</ecNumber>
        <ecNumber evidence="4">3.1.2.-</ecNumber>
    </submittedName>
    <submittedName>
        <fullName evidence="3">Arylesterase</fullName>
    </submittedName>
</protein>
<evidence type="ECO:0000313" key="4">
    <source>
        <dbReference type="EMBL" id="MBB3902932.1"/>
    </source>
</evidence>
<dbReference type="InterPro" id="IPR036514">
    <property type="entry name" value="SGNH_hydro_sf"/>
</dbReference>
<dbReference type="Proteomes" id="UP001156881">
    <property type="component" value="Unassembled WGS sequence"/>
</dbReference>
<dbReference type="EC" id="3.1.1.5" evidence="4"/>
<dbReference type="Gene3D" id="3.40.50.1110">
    <property type="entry name" value="SGNH hydrolase"/>
    <property type="match status" value="1"/>
</dbReference>
<evidence type="ECO:0000259" key="2">
    <source>
        <dbReference type="Pfam" id="PF13472"/>
    </source>
</evidence>
<dbReference type="Pfam" id="PF13472">
    <property type="entry name" value="Lipase_GDSL_2"/>
    <property type="match status" value="1"/>
</dbReference>
<dbReference type="EMBL" id="JACIDN010000004">
    <property type="protein sequence ID" value="MBB3902932.1"/>
    <property type="molecule type" value="Genomic_DNA"/>
</dbReference>
<dbReference type="SUPFAM" id="SSF52266">
    <property type="entry name" value="SGNH hydrolase"/>
    <property type="match status" value="1"/>
</dbReference>
<reference evidence="3" key="1">
    <citation type="journal article" date="2014" name="Int. J. Syst. Evol. Microbiol.">
        <title>Complete genome of a new Firmicutes species belonging to the dominant human colonic microbiota ('Ruminococcus bicirculans') reveals two chromosomes and a selective capacity to utilize plant glucans.</title>
        <authorList>
            <consortium name="NISC Comparative Sequencing Program"/>
            <person name="Wegmann U."/>
            <person name="Louis P."/>
            <person name="Goesmann A."/>
            <person name="Henrissat B."/>
            <person name="Duncan S.H."/>
            <person name="Flint H.J."/>
        </authorList>
    </citation>
    <scope>NUCLEOTIDE SEQUENCE</scope>
    <source>
        <strain evidence="3">NBRC 107710</strain>
    </source>
</reference>
<organism evidence="4 5">
    <name type="scientific">Methylobacterium brachythecii</name>
    <dbReference type="NCBI Taxonomy" id="1176177"/>
    <lineage>
        <taxon>Bacteria</taxon>
        <taxon>Pseudomonadati</taxon>
        <taxon>Pseudomonadota</taxon>
        <taxon>Alphaproteobacteria</taxon>
        <taxon>Hyphomicrobiales</taxon>
        <taxon>Methylobacteriaceae</taxon>
        <taxon>Methylobacterium</taxon>
    </lineage>
</organism>
<dbReference type="Proteomes" id="UP000517759">
    <property type="component" value="Unassembled WGS sequence"/>
</dbReference>
<feature type="signal peptide" evidence="1">
    <location>
        <begin position="1"/>
        <end position="27"/>
    </location>
</feature>
<dbReference type="AlphaFoldDB" id="A0A7W6F6Y9"/>
<proteinExistence type="predicted"/>
<accession>A0A7W6F6Y9</accession>
<reference evidence="4 5" key="3">
    <citation type="submission" date="2020-08" db="EMBL/GenBank/DDBJ databases">
        <title>Genomic Encyclopedia of Type Strains, Phase IV (KMG-IV): sequencing the most valuable type-strain genomes for metagenomic binning, comparative biology and taxonomic classification.</title>
        <authorList>
            <person name="Goeker M."/>
        </authorList>
    </citation>
    <scope>NUCLEOTIDE SEQUENCE [LARGE SCALE GENOMIC DNA]</scope>
    <source>
        <strain evidence="4 5">DSM 24105</strain>
    </source>
</reference>
<name>A0A7W6F6Y9_9HYPH</name>